<dbReference type="GO" id="GO:0016887">
    <property type="term" value="F:ATP hydrolysis activity"/>
    <property type="evidence" value="ECO:0007669"/>
    <property type="project" value="InterPro"/>
</dbReference>
<sequence>MQAFGPYAGHQAVEFGPFQAKHLFLIHGKTGSGKTTPFDAMCYALYGRTSGDLRVGDEMRSHHAKDDVQTQVEFDFSIGARHFRVRRVPAQLRQKTRGTGTTKVQQKAELYERTTDKKN</sequence>
<accession>A0A382XPK2</accession>
<dbReference type="Pfam" id="PF13476">
    <property type="entry name" value="AAA_23"/>
    <property type="match status" value="1"/>
</dbReference>
<dbReference type="PANTHER" id="PTHR32114:SF2">
    <property type="entry name" value="ABC TRANSPORTER ABCH.3"/>
    <property type="match status" value="1"/>
</dbReference>
<feature type="region of interest" description="Disordered" evidence="1">
    <location>
        <begin position="93"/>
        <end position="119"/>
    </location>
</feature>
<feature type="domain" description="Rad50/SbcC-type AAA" evidence="2">
    <location>
        <begin position="1"/>
        <end position="109"/>
    </location>
</feature>
<dbReference type="PANTHER" id="PTHR32114">
    <property type="entry name" value="ABC TRANSPORTER ABCH.3"/>
    <property type="match status" value="1"/>
</dbReference>
<dbReference type="InterPro" id="IPR038729">
    <property type="entry name" value="Rad50/SbcC_AAA"/>
</dbReference>
<evidence type="ECO:0000313" key="3">
    <source>
        <dbReference type="EMBL" id="SVD72779.1"/>
    </source>
</evidence>
<dbReference type="EMBL" id="UINC01169307">
    <property type="protein sequence ID" value="SVD72779.1"/>
    <property type="molecule type" value="Genomic_DNA"/>
</dbReference>
<organism evidence="3">
    <name type="scientific">marine metagenome</name>
    <dbReference type="NCBI Taxonomy" id="408172"/>
    <lineage>
        <taxon>unclassified sequences</taxon>
        <taxon>metagenomes</taxon>
        <taxon>ecological metagenomes</taxon>
    </lineage>
</organism>
<feature type="non-terminal residue" evidence="3">
    <location>
        <position position="119"/>
    </location>
</feature>
<evidence type="ECO:0000259" key="2">
    <source>
        <dbReference type="Pfam" id="PF13476"/>
    </source>
</evidence>
<protein>
    <recommendedName>
        <fullName evidence="2">Rad50/SbcC-type AAA domain-containing protein</fullName>
    </recommendedName>
</protein>
<evidence type="ECO:0000256" key="1">
    <source>
        <dbReference type="SAM" id="MobiDB-lite"/>
    </source>
</evidence>
<dbReference type="InterPro" id="IPR027417">
    <property type="entry name" value="P-loop_NTPase"/>
</dbReference>
<dbReference type="Gene3D" id="3.40.50.300">
    <property type="entry name" value="P-loop containing nucleotide triphosphate hydrolases"/>
    <property type="match status" value="1"/>
</dbReference>
<name>A0A382XPK2_9ZZZZ</name>
<gene>
    <name evidence="3" type="ORF">METZ01_LOCUS425633</name>
</gene>
<reference evidence="3" key="1">
    <citation type="submission" date="2018-05" db="EMBL/GenBank/DDBJ databases">
        <authorList>
            <person name="Lanie J.A."/>
            <person name="Ng W.-L."/>
            <person name="Kazmierczak K.M."/>
            <person name="Andrzejewski T.M."/>
            <person name="Davidsen T.M."/>
            <person name="Wayne K.J."/>
            <person name="Tettelin H."/>
            <person name="Glass J.I."/>
            <person name="Rusch D."/>
            <person name="Podicherti R."/>
            <person name="Tsui H.-C.T."/>
            <person name="Winkler M.E."/>
        </authorList>
    </citation>
    <scope>NUCLEOTIDE SEQUENCE</scope>
</reference>
<proteinExistence type="predicted"/>
<feature type="compositionally biased region" description="Basic and acidic residues" evidence="1">
    <location>
        <begin position="109"/>
        <end position="119"/>
    </location>
</feature>
<dbReference type="GO" id="GO:0006302">
    <property type="term" value="P:double-strand break repair"/>
    <property type="evidence" value="ECO:0007669"/>
    <property type="project" value="InterPro"/>
</dbReference>
<dbReference type="AlphaFoldDB" id="A0A382XPK2"/>
<dbReference type="SUPFAM" id="SSF52540">
    <property type="entry name" value="P-loop containing nucleoside triphosphate hydrolases"/>
    <property type="match status" value="1"/>
</dbReference>